<reference evidence="5 6" key="1">
    <citation type="submission" date="2024-01" db="EMBL/GenBank/DDBJ databases">
        <title>The genomes of 5 underutilized Papilionoideae crops provide insights into root nodulation and disease resistanc.</title>
        <authorList>
            <person name="Jiang F."/>
        </authorList>
    </citation>
    <scope>NUCLEOTIDE SEQUENCE [LARGE SCALE GENOMIC DNA]</scope>
    <source>
        <strain evidence="5">LVBAO_FW01</strain>
        <tissue evidence="5">Leaves</tissue>
    </source>
</reference>
<comment type="function">
    <text evidence="4">Dirigent proteins impart stereoselectivity on the phenoxy radical-coupling reaction, yielding optically active lignans from two molecules of coniferyl alcohol in the biosynthesis of lignans, flavonolignans, and alkaloids and thus plays a central role in plant secondary metabolism.</text>
</comment>
<comment type="subunit">
    <text evidence="2 4">Homodimer.</text>
</comment>
<comment type="similarity">
    <text evidence="1 4">Belongs to the plant dirigent protein family.</text>
</comment>
<name>A0AAN9LNG0_CANGL</name>
<evidence type="ECO:0000256" key="1">
    <source>
        <dbReference type="ARBA" id="ARBA00010746"/>
    </source>
</evidence>
<evidence type="ECO:0000313" key="6">
    <source>
        <dbReference type="Proteomes" id="UP001367508"/>
    </source>
</evidence>
<keyword evidence="3 4" id="KW-0964">Secreted</keyword>
<comment type="subcellular location">
    <subcellularLocation>
        <location evidence="4">Secreted</location>
        <location evidence="4">Extracellular space</location>
        <location evidence="4">Apoplast</location>
    </subcellularLocation>
</comment>
<organism evidence="5 6">
    <name type="scientific">Canavalia gladiata</name>
    <name type="common">Sword bean</name>
    <name type="synonym">Dolichos gladiatus</name>
    <dbReference type="NCBI Taxonomy" id="3824"/>
    <lineage>
        <taxon>Eukaryota</taxon>
        <taxon>Viridiplantae</taxon>
        <taxon>Streptophyta</taxon>
        <taxon>Embryophyta</taxon>
        <taxon>Tracheophyta</taxon>
        <taxon>Spermatophyta</taxon>
        <taxon>Magnoliopsida</taxon>
        <taxon>eudicotyledons</taxon>
        <taxon>Gunneridae</taxon>
        <taxon>Pentapetalae</taxon>
        <taxon>rosids</taxon>
        <taxon>fabids</taxon>
        <taxon>Fabales</taxon>
        <taxon>Fabaceae</taxon>
        <taxon>Papilionoideae</taxon>
        <taxon>50 kb inversion clade</taxon>
        <taxon>NPAAA clade</taxon>
        <taxon>indigoferoid/millettioid clade</taxon>
        <taxon>Phaseoleae</taxon>
        <taxon>Canavalia</taxon>
    </lineage>
</organism>
<dbReference type="GO" id="GO:0009699">
    <property type="term" value="P:phenylpropanoid biosynthetic process"/>
    <property type="evidence" value="ECO:0007669"/>
    <property type="project" value="UniProtKB-ARBA"/>
</dbReference>
<dbReference type="Pfam" id="PF03018">
    <property type="entry name" value="Dirigent"/>
    <property type="match status" value="1"/>
</dbReference>
<proteinExistence type="inferred from homology"/>
<comment type="caution">
    <text evidence="5">The sequence shown here is derived from an EMBL/GenBank/DDBJ whole genome shotgun (WGS) entry which is preliminary data.</text>
</comment>
<dbReference type="GO" id="GO:0048046">
    <property type="term" value="C:apoplast"/>
    <property type="evidence" value="ECO:0007669"/>
    <property type="project" value="UniProtKB-SubCell"/>
</dbReference>
<protein>
    <recommendedName>
        <fullName evidence="4">Dirigent protein</fullName>
    </recommendedName>
</protein>
<sequence length="306" mass="34448">MYGFSGQEEVGLVMIFNFVFTEGKFNGSTLTMVGRNLVFSDVREMPLIGGSGAFRFARGYAQVKTVTFDQKTGNSLSDYNLCRDGDVSQTKFFQDFTPTAMEKFHPDSNNTLMSLHNKNELQINSLGTKEALETILKRRYVPLDDLDLQSKKHNPIEIVHIGDFSQIFLYFLGLSSWIVLKINCFFLLDISSSPLMLEAILLQASCMFGEHTQRPFVSGHARIFEEGEWAMTSVMVGAGLAAKHPPFHRSISPTSLGLHKEKLTHLRFYLHDILSGSKPTTVEVKTHSLDTTGNAVLEYNLYVIHY</sequence>
<keyword evidence="4" id="KW-0052">Apoplast</keyword>
<evidence type="ECO:0000256" key="4">
    <source>
        <dbReference type="RuleBase" id="RU363099"/>
    </source>
</evidence>
<evidence type="ECO:0000313" key="5">
    <source>
        <dbReference type="EMBL" id="KAK7336683.1"/>
    </source>
</evidence>
<dbReference type="PANTHER" id="PTHR21495">
    <property type="entry name" value="NUCLEOPORIN-RELATED"/>
    <property type="match status" value="1"/>
</dbReference>
<dbReference type="InterPro" id="IPR004265">
    <property type="entry name" value="Dirigent"/>
</dbReference>
<dbReference type="Gene3D" id="2.40.480.10">
    <property type="entry name" value="Allene oxide cyclase-like"/>
    <property type="match status" value="1"/>
</dbReference>
<dbReference type="InterPro" id="IPR044859">
    <property type="entry name" value="Allene_oxi_cyc_Dirigent"/>
</dbReference>
<accession>A0AAN9LNG0</accession>
<dbReference type="AlphaFoldDB" id="A0AAN9LNG0"/>
<evidence type="ECO:0000256" key="3">
    <source>
        <dbReference type="ARBA" id="ARBA00022525"/>
    </source>
</evidence>
<gene>
    <name evidence="5" type="ORF">VNO77_17229</name>
</gene>
<dbReference type="EMBL" id="JAYMYQ010000004">
    <property type="protein sequence ID" value="KAK7336683.1"/>
    <property type="molecule type" value="Genomic_DNA"/>
</dbReference>
<dbReference type="Proteomes" id="UP001367508">
    <property type="component" value="Unassembled WGS sequence"/>
</dbReference>
<keyword evidence="6" id="KW-1185">Reference proteome</keyword>
<evidence type="ECO:0000256" key="2">
    <source>
        <dbReference type="ARBA" id="ARBA00011738"/>
    </source>
</evidence>